<evidence type="ECO:0000313" key="3">
    <source>
        <dbReference type="Proteomes" id="UP000765509"/>
    </source>
</evidence>
<dbReference type="AlphaFoldDB" id="A0A9Q3CTH6"/>
<comment type="caution">
    <text evidence="2">The sequence shown here is derived from an EMBL/GenBank/DDBJ whole genome shotgun (WGS) entry which is preliminary data.</text>
</comment>
<protein>
    <submittedName>
        <fullName evidence="2">Uncharacterized protein</fullName>
    </submittedName>
</protein>
<evidence type="ECO:0000313" key="2">
    <source>
        <dbReference type="EMBL" id="MBW0490414.1"/>
    </source>
</evidence>
<proteinExistence type="predicted"/>
<reference evidence="2" key="1">
    <citation type="submission" date="2021-03" db="EMBL/GenBank/DDBJ databases">
        <title>Draft genome sequence of rust myrtle Austropuccinia psidii MF-1, a brazilian biotype.</title>
        <authorList>
            <person name="Quecine M.C."/>
            <person name="Pachon D.M.R."/>
            <person name="Bonatelli M.L."/>
            <person name="Correr F.H."/>
            <person name="Franceschini L.M."/>
            <person name="Leite T.F."/>
            <person name="Margarido G.R.A."/>
            <person name="Almeida C.A."/>
            <person name="Ferrarezi J.A."/>
            <person name="Labate C.A."/>
        </authorList>
    </citation>
    <scope>NUCLEOTIDE SEQUENCE</scope>
    <source>
        <strain evidence="2">MF-1</strain>
    </source>
</reference>
<feature type="region of interest" description="Disordered" evidence="1">
    <location>
        <begin position="195"/>
        <end position="276"/>
    </location>
</feature>
<gene>
    <name evidence="2" type="ORF">O181_030129</name>
</gene>
<sequence>MTQLTESSPSALPPLVLFGSGIVSQLASSRHFDPAQTCDCYKEVEVLDPSCTKFLAKEKDCFQNENSRSSKCHFGFVGKKPCLQTGPLACIVRGYLWIKKDGLFGEELSVSEAPTPDVTGSKQRHAARWTNFLGPTSVGGRPIYYSSEVPISRINTEGVVKRIRKMANFTPDPHAEGSDELDGEEVEVVHNYIGHQSSTSPSHLPPKRFQSHINPSTPRNFQPMLSTIPTIPPASPSSSITRPAFIPAVRPSPIPQSRNSPKVTSQQLQPVASSSRRREKLATFPFASTQVFQQREHFPIWVTREDPKTASKNHDAVARLFRRVDRNNRDVIEYSNDRTIPGTSFEEMAANISWYEDELINDFQTNFAHFGRDN</sequence>
<name>A0A9Q3CTH6_9BASI</name>
<dbReference type="Proteomes" id="UP000765509">
    <property type="component" value="Unassembled WGS sequence"/>
</dbReference>
<evidence type="ECO:0000256" key="1">
    <source>
        <dbReference type="SAM" id="MobiDB-lite"/>
    </source>
</evidence>
<feature type="compositionally biased region" description="Polar residues" evidence="1">
    <location>
        <begin position="255"/>
        <end position="274"/>
    </location>
</feature>
<dbReference type="EMBL" id="AVOT02010573">
    <property type="protein sequence ID" value="MBW0490414.1"/>
    <property type="molecule type" value="Genomic_DNA"/>
</dbReference>
<feature type="compositionally biased region" description="Polar residues" evidence="1">
    <location>
        <begin position="211"/>
        <end position="225"/>
    </location>
</feature>
<accession>A0A9Q3CTH6</accession>
<organism evidence="2 3">
    <name type="scientific">Austropuccinia psidii MF-1</name>
    <dbReference type="NCBI Taxonomy" id="1389203"/>
    <lineage>
        <taxon>Eukaryota</taxon>
        <taxon>Fungi</taxon>
        <taxon>Dikarya</taxon>
        <taxon>Basidiomycota</taxon>
        <taxon>Pucciniomycotina</taxon>
        <taxon>Pucciniomycetes</taxon>
        <taxon>Pucciniales</taxon>
        <taxon>Sphaerophragmiaceae</taxon>
        <taxon>Austropuccinia</taxon>
    </lineage>
</organism>
<keyword evidence="3" id="KW-1185">Reference proteome</keyword>